<organism evidence="1 2">
    <name type="scientific">Phytophthora oleae</name>
    <dbReference type="NCBI Taxonomy" id="2107226"/>
    <lineage>
        <taxon>Eukaryota</taxon>
        <taxon>Sar</taxon>
        <taxon>Stramenopiles</taxon>
        <taxon>Oomycota</taxon>
        <taxon>Peronosporomycetes</taxon>
        <taxon>Peronosporales</taxon>
        <taxon>Peronosporaceae</taxon>
        <taxon>Phytophthora</taxon>
    </lineage>
</organism>
<accession>A0ABD3FXB2</accession>
<dbReference type="Proteomes" id="UP001632037">
    <property type="component" value="Unassembled WGS sequence"/>
</dbReference>
<name>A0ABD3FXB2_9STRA</name>
<reference evidence="1 2" key="1">
    <citation type="submission" date="2024-09" db="EMBL/GenBank/DDBJ databases">
        <title>Genome sequencing and assembly of Phytophthora oleae, isolate VK10A, causative agent of rot of olive drupes.</title>
        <authorList>
            <person name="Conti Taguali S."/>
            <person name="Riolo M."/>
            <person name="La Spada F."/>
            <person name="Cacciola S.O."/>
            <person name="Dionisio G."/>
        </authorList>
    </citation>
    <scope>NUCLEOTIDE SEQUENCE [LARGE SCALE GENOMIC DNA]</scope>
    <source>
        <strain evidence="1 2">VK10A</strain>
    </source>
</reference>
<gene>
    <name evidence="1" type="ORF">V7S43_003484</name>
</gene>
<proteinExistence type="predicted"/>
<evidence type="ECO:0000313" key="2">
    <source>
        <dbReference type="Proteomes" id="UP001632037"/>
    </source>
</evidence>
<evidence type="ECO:0000313" key="1">
    <source>
        <dbReference type="EMBL" id="KAL3671567.1"/>
    </source>
</evidence>
<protein>
    <submittedName>
        <fullName evidence="1">Uncharacterized protein</fullName>
    </submittedName>
</protein>
<dbReference type="EMBL" id="JBIMZQ010000005">
    <property type="protein sequence ID" value="KAL3671567.1"/>
    <property type="molecule type" value="Genomic_DNA"/>
</dbReference>
<sequence length="128" mass="13959">MRARSAQIPSARVGRRHSVCKIHSSHLSPIPAANVLSERVAAISSSLHFFLLPQHPSSGEFVFRVSATGCKASLMSSLLWMTPMAPRHLYAAAKLVLSPLENFMVKSVTCEILSFRTPKSGQNICLSL</sequence>
<dbReference type="AlphaFoldDB" id="A0ABD3FXB2"/>
<keyword evidence="2" id="KW-1185">Reference proteome</keyword>
<comment type="caution">
    <text evidence="1">The sequence shown here is derived from an EMBL/GenBank/DDBJ whole genome shotgun (WGS) entry which is preliminary data.</text>
</comment>